<feature type="transmembrane region" description="Helical" evidence="1">
    <location>
        <begin position="59"/>
        <end position="76"/>
    </location>
</feature>
<feature type="transmembrane region" description="Helical" evidence="1">
    <location>
        <begin position="336"/>
        <end position="355"/>
    </location>
</feature>
<feature type="transmembrane region" description="Helical" evidence="1">
    <location>
        <begin position="122"/>
        <end position="140"/>
    </location>
</feature>
<gene>
    <name evidence="2" type="ORF">A2Z23_01115</name>
</gene>
<sequence>MIFSPLVFLWTVLFLFSTKNFVRIAKLIVALFWGLSLAAFFSLPVLFEKQLVHVETLTIGYFNFLAHFADLNQLFISRFWGYGASTWGPEDGMSFQIGWLHWGMVVLAFFLLPIFFAKKRHLFWPTLFSFLVFWLVAFMTHLRSNFLWSKIEILQWLQFPWRFLALVIFCASFLSGAIFVFNKKLIFTIFAIVLVVAVIFLNQEFFRVEKRLYISDKEKFSGKDWQLQITAGIFDYLPKSAPKPPGKPPSGPVEVLRGEALIVNLASSSASLNFKVEAQKESEIRANIFDFPNWQVTIDGKEVSHQKDSELGRITFLVPAGTHQVFLKLENTKIRIFSNYLSLFAWLAVIFFFLAKLRNSLLSLPFRRKPRNRLKT</sequence>
<feature type="transmembrane region" description="Helical" evidence="1">
    <location>
        <begin position="185"/>
        <end position="202"/>
    </location>
</feature>
<dbReference type="EMBL" id="MFAV01000014">
    <property type="protein sequence ID" value="OGD86622.1"/>
    <property type="molecule type" value="Genomic_DNA"/>
</dbReference>
<feature type="transmembrane region" description="Helical" evidence="1">
    <location>
        <begin position="6"/>
        <end position="22"/>
    </location>
</feature>
<evidence type="ECO:0000313" key="2">
    <source>
        <dbReference type="EMBL" id="OGD86622.1"/>
    </source>
</evidence>
<feature type="transmembrane region" description="Helical" evidence="1">
    <location>
        <begin position="27"/>
        <end position="47"/>
    </location>
</feature>
<feature type="transmembrane region" description="Helical" evidence="1">
    <location>
        <begin position="97"/>
        <end position="116"/>
    </location>
</feature>
<keyword evidence="1" id="KW-0472">Membrane</keyword>
<keyword evidence="1" id="KW-0812">Transmembrane</keyword>
<protein>
    <recommendedName>
        <fullName evidence="4">Membrane protein 6-pyruvoyl-tetrahydropterin synthase-related domain-containing protein</fullName>
    </recommendedName>
</protein>
<organism evidence="2 3">
    <name type="scientific">Candidatus Curtissbacteria bacterium RBG_16_39_7</name>
    <dbReference type="NCBI Taxonomy" id="1797707"/>
    <lineage>
        <taxon>Bacteria</taxon>
        <taxon>Candidatus Curtissiibacteriota</taxon>
    </lineage>
</organism>
<reference evidence="2 3" key="1">
    <citation type="journal article" date="2016" name="Nat. Commun.">
        <title>Thousands of microbial genomes shed light on interconnected biogeochemical processes in an aquifer system.</title>
        <authorList>
            <person name="Anantharaman K."/>
            <person name="Brown C.T."/>
            <person name="Hug L.A."/>
            <person name="Sharon I."/>
            <person name="Castelle C.J."/>
            <person name="Probst A.J."/>
            <person name="Thomas B.C."/>
            <person name="Singh A."/>
            <person name="Wilkins M.J."/>
            <person name="Karaoz U."/>
            <person name="Brodie E.L."/>
            <person name="Williams K.H."/>
            <person name="Hubbard S.S."/>
            <person name="Banfield J.F."/>
        </authorList>
    </citation>
    <scope>NUCLEOTIDE SEQUENCE [LARGE SCALE GENOMIC DNA]</scope>
</reference>
<evidence type="ECO:0000256" key="1">
    <source>
        <dbReference type="SAM" id="Phobius"/>
    </source>
</evidence>
<proteinExistence type="predicted"/>
<evidence type="ECO:0000313" key="3">
    <source>
        <dbReference type="Proteomes" id="UP000176628"/>
    </source>
</evidence>
<comment type="caution">
    <text evidence="2">The sequence shown here is derived from an EMBL/GenBank/DDBJ whole genome shotgun (WGS) entry which is preliminary data.</text>
</comment>
<keyword evidence="1" id="KW-1133">Transmembrane helix</keyword>
<feature type="transmembrane region" description="Helical" evidence="1">
    <location>
        <begin position="161"/>
        <end position="179"/>
    </location>
</feature>
<accession>A0A1F5G427</accession>
<dbReference type="AlphaFoldDB" id="A0A1F5G427"/>
<evidence type="ECO:0008006" key="4">
    <source>
        <dbReference type="Google" id="ProtNLM"/>
    </source>
</evidence>
<name>A0A1F5G427_9BACT</name>
<dbReference type="Proteomes" id="UP000176628">
    <property type="component" value="Unassembled WGS sequence"/>
</dbReference>